<evidence type="ECO:0000313" key="2">
    <source>
        <dbReference type="Proteomes" id="UP000479710"/>
    </source>
</evidence>
<keyword evidence="2" id="KW-1185">Reference proteome</keyword>
<dbReference type="Proteomes" id="UP000479710">
    <property type="component" value="Unassembled WGS sequence"/>
</dbReference>
<evidence type="ECO:0000313" key="1">
    <source>
        <dbReference type="EMBL" id="KAF0926559.1"/>
    </source>
</evidence>
<accession>A0A6G1EPL0</accession>
<reference evidence="1 2" key="1">
    <citation type="submission" date="2019-11" db="EMBL/GenBank/DDBJ databases">
        <title>Whole genome sequence of Oryza granulata.</title>
        <authorList>
            <person name="Li W."/>
        </authorList>
    </citation>
    <scope>NUCLEOTIDE SEQUENCE [LARGE SCALE GENOMIC DNA]</scope>
    <source>
        <strain evidence="2">cv. Menghai</strain>
        <tissue evidence="1">Leaf</tissue>
    </source>
</reference>
<dbReference type="EMBL" id="SPHZ02000003">
    <property type="protein sequence ID" value="KAF0926559.1"/>
    <property type="molecule type" value="Genomic_DNA"/>
</dbReference>
<comment type="caution">
    <text evidence="1">The sequence shown here is derived from an EMBL/GenBank/DDBJ whole genome shotgun (WGS) entry which is preliminary data.</text>
</comment>
<proteinExistence type="predicted"/>
<name>A0A6G1EPL0_9ORYZ</name>
<dbReference type="AlphaFoldDB" id="A0A6G1EPL0"/>
<sequence>MATVPTSTWPATRVAIPPAAPVSLLATTLGVAPAEIAQVIPIYLFLPRYAAVPSRFATVLAMHGMTPLYALSSSPIALPLPSVHVHTALLGTKTVPCLAPDKTAPGFGSGSTSAAAPTHALARDPHSSFLPGTLAASVLRIGVSINSKGDLLDPSRHYTTYYLYHGSRDYSRVRIFTDIDCL</sequence>
<gene>
    <name evidence="1" type="ORF">E2562_026875</name>
</gene>
<organism evidence="1 2">
    <name type="scientific">Oryza meyeriana var. granulata</name>
    <dbReference type="NCBI Taxonomy" id="110450"/>
    <lineage>
        <taxon>Eukaryota</taxon>
        <taxon>Viridiplantae</taxon>
        <taxon>Streptophyta</taxon>
        <taxon>Embryophyta</taxon>
        <taxon>Tracheophyta</taxon>
        <taxon>Spermatophyta</taxon>
        <taxon>Magnoliopsida</taxon>
        <taxon>Liliopsida</taxon>
        <taxon>Poales</taxon>
        <taxon>Poaceae</taxon>
        <taxon>BOP clade</taxon>
        <taxon>Oryzoideae</taxon>
        <taxon>Oryzeae</taxon>
        <taxon>Oryzinae</taxon>
        <taxon>Oryza</taxon>
        <taxon>Oryza meyeriana</taxon>
    </lineage>
</organism>
<protein>
    <submittedName>
        <fullName evidence="1">Uncharacterized protein</fullName>
    </submittedName>
</protein>